<name>A0A1I3YVJ1_9HYPH</name>
<dbReference type="Proteomes" id="UP000199598">
    <property type="component" value="Unassembled WGS sequence"/>
</dbReference>
<dbReference type="PANTHER" id="PTHR35007:SF2">
    <property type="entry name" value="PILUS ASSEMBLE PROTEIN"/>
    <property type="match status" value="1"/>
</dbReference>
<dbReference type="InterPro" id="IPR018076">
    <property type="entry name" value="T2SS_GspF_dom"/>
</dbReference>
<feature type="transmembrane region" description="Helical" evidence="6">
    <location>
        <begin position="142"/>
        <end position="166"/>
    </location>
</feature>
<keyword evidence="2" id="KW-1003">Cell membrane</keyword>
<evidence type="ECO:0000256" key="2">
    <source>
        <dbReference type="ARBA" id="ARBA00022475"/>
    </source>
</evidence>
<evidence type="ECO:0000256" key="4">
    <source>
        <dbReference type="ARBA" id="ARBA00022989"/>
    </source>
</evidence>
<accession>A0A1I3YVJ1</accession>
<dbReference type="Pfam" id="PF00482">
    <property type="entry name" value="T2SSF"/>
    <property type="match status" value="1"/>
</dbReference>
<evidence type="ECO:0000256" key="5">
    <source>
        <dbReference type="ARBA" id="ARBA00023136"/>
    </source>
</evidence>
<keyword evidence="4 6" id="KW-1133">Transmembrane helix</keyword>
<comment type="subcellular location">
    <subcellularLocation>
        <location evidence="1">Cell membrane</location>
        <topology evidence="1">Multi-pass membrane protein</topology>
    </subcellularLocation>
</comment>
<feature type="domain" description="Type II secretion system protein GspF" evidence="7">
    <location>
        <begin position="185"/>
        <end position="313"/>
    </location>
</feature>
<organism evidence="8 9">
    <name type="scientific">Pseudovibrio ascidiaceicola</name>
    <dbReference type="NCBI Taxonomy" id="285279"/>
    <lineage>
        <taxon>Bacteria</taxon>
        <taxon>Pseudomonadati</taxon>
        <taxon>Pseudomonadota</taxon>
        <taxon>Alphaproteobacteria</taxon>
        <taxon>Hyphomicrobiales</taxon>
        <taxon>Stappiaceae</taxon>
        <taxon>Pseudovibrio</taxon>
    </lineage>
</organism>
<dbReference type="EMBL" id="FOSK01000004">
    <property type="protein sequence ID" value="SFK35216.1"/>
    <property type="molecule type" value="Genomic_DNA"/>
</dbReference>
<keyword evidence="5 6" id="KW-0472">Membrane</keyword>
<sequence>MTIADLGNNNLFVVILTLLAVSGTAYTLLMPFFERDELKNRMKSVALEREKIRTRERNRLANSKEFQRAALRSSPKESVRDFVDKYNLKNLLSNDGVIKKLKMAGYRGPSPLYSYLFLQIVLPIGFFALAFAYLVIVLKLDIPILGTLCISLLFSAVGFYAPSIFVQNQISKRQETIRMAWPDAMDLMLICVESGMSIEAAFKKVAEEIGAQSAALAEELVLANAELSYLDERKKAYQNLAERTGLEGVNNVVIALIQAERYGTPIGNALRVLSDENRQTRMQEAERKAAALPPKLTVPMIMFFLPVLFIVIIGPAVIQAMQTF</sequence>
<protein>
    <submittedName>
        <fullName evidence="8">Tight adherence protein C</fullName>
    </submittedName>
</protein>
<evidence type="ECO:0000259" key="7">
    <source>
        <dbReference type="Pfam" id="PF00482"/>
    </source>
</evidence>
<comment type="caution">
    <text evidence="8">The sequence shown here is derived from an EMBL/GenBank/DDBJ whole genome shotgun (WGS) entry which is preliminary data.</text>
</comment>
<evidence type="ECO:0000256" key="3">
    <source>
        <dbReference type="ARBA" id="ARBA00022692"/>
    </source>
</evidence>
<feature type="transmembrane region" description="Helical" evidence="6">
    <location>
        <begin position="12"/>
        <end position="33"/>
    </location>
</feature>
<evidence type="ECO:0000313" key="8">
    <source>
        <dbReference type="EMBL" id="SFK35216.1"/>
    </source>
</evidence>
<keyword evidence="9" id="KW-1185">Reference proteome</keyword>
<feature type="transmembrane region" description="Helical" evidence="6">
    <location>
        <begin position="296"/>
        <end position="318"/>
    </location>
</feature>
<keyword evidence="3 6" id="KW-0812">Transmembrane</keyword>
<evidence type="ECO:0000256" key="6">
    <source>
        <dbReference type="SAM" id="Phobius"/>
    </source>
</evidence>
<dbReference type="PANTHER" id="PTHR35007">
    <property type="entry name" value="INTEGRAL MEMBRANE PROTEIN-RELATED"/>
    <property type="match status" value="1"/>
</dbReference>
<dbReference type="RefSeq" id="WP_167550285.1">
    <property type="nucleotide sequence ID" value="NZ_FOSK01000004.1"/>
</dbReference>
<gene>
    <name evidence="8" type="ORF">SAMN04488518_104225</name>
</gene>
<reference evidence="8 9" key="1">
    <citation type="submission" date="2016-10" db="EMBL/GenBank/DDBJ databases">
        <authorList>
            <person name="Varghese N."/>
            <person name="Submissions S."/>
        </authorList>
    </citation>
    <scope>NUCLEOTIDE SEQUENCE [LARGE SCALE GENOMIC DNA]</scope>
    <source>
        <strain evidence="8 9">DSM 16392</strain>
    </source>
</reference>
<evidence type="ECO:0000313" key="9">
    <source>
        <dbReference type="Proteomes" id="UP000199598"/>
    </source>
</evidence>
<proteinExistence type="predicted"/>
<feature type="transmembrane region" description="Helical" evidence="6">
    <location>
        <begin position="112"/>
        <end position="136"/>
    </location>
</feature>
<evidence type="ECO:0000256" key="1">
    <source>
        <dbReference type="ARBA" id="ARBA00004651"/>
    </source>
</evidence>